<evidence type="ECO:0000256" key="1">
    <source>
        <dbReference type="SAM" id="MobiDB-lite"/>
    </source>
</evidence>
<protein>
    <submittedName>
        <fullName evidence="2">Uncharacterized protein</fullName>
    </submittedName>
</protein>
<comment type="caution">
    <text evidence="2">The sequence shown here is derived from an EMBL/GenBank/DDBJ whole genome shotgun (WGS) entry which is preliminary data.</text>
</comment>
<organism evidence="2 3">
    <name type="scientific">Caerostris extrusa</name>
    <name type="common">Bark spider</name>
    <name type="synonym">Caerostris bankana</name>
    <dbReference type="NCBI Taxonomy" id="172846"/>
    <lineage>
        <taxon>Eukaryota</taxon>
        <taxon>Metazoa</taxon>
        <taxon>Ecdysozoa</taxon>
        <taxon>Arthropoda</taxon>
        <taxon>Chelicerata</taxon>
        <taxon>Arachnida</taxon>
        <taxon>Araneae</taxon>
        <taxon>Araneomorphae</taxon>
        <taxon>Entelegynae</taxon>
        <taxon>Araneoidea</taxon>
        <taxon>Araneidae</taxon>
        <taxon>Caerostris</taxon>
    </lineage>
</organism>
<keyword evidence="3" id="KW-1185">Reference proteome</keyword>
<dbReference type="EMBL" id="BPLR01009925">
    <property type="protein sequence ID" value="GIY35531.1"/>
    <property type="molecule type" value="Genomic_DNA"/>
</dbReference>
<proteinExistence type="predicted"/>
<accession>A0AAV4SRK8</accession>
<dbReference type="Proteomes" id="UP001054945">
    <property type="component" value="Unassembled WGS sequence"/>
</dbReference>
<reference evidence="2 3" key="1">
    <citation type="submission" date="2021-06" db="EMBL/GenBank/DDBJ databases">
        <title>Caerostris extrusa draft genome.</title>
        <authorList>
            <person name="Kono N."/>
            <person name="Arakawa K."/>
        </authorList>
    </citation>
    <scope>NUCLEOTIDE SEQUENCE [LARGE SCALE GENOMIC DNA]</scope>
</reference>
<feature type="compositionally biased region" description="Basic residues" evidence="1">
    <location>
        <begin position="1"/>
        <end position="12"/>
    </location>
</feature>
<evidence type="ECO:0000313" key="2">
    <source>
        <dbReference type="EMBL" id="GIY35531.1"/>
    </source>
</evidence>
<gene>
    <name evidence="2" type="ORF">CEXT_411081</name>
</gene>
<name>A0AAV4SRK8_CAEEX</name>
<dbReference type="AlphaFoldDB" id="A0AAV4SRK8"/>
<evidence type="ECO:0000313" key="3">
    <source>
        <dbReference type="Proteomes" id="UP001054945"/>
    </source>
</evidence>
<sequence>MVRMLVRKKVRETKHQQKQEREKDWKVRVYWKIELEQLKHQNDVKEDWNVCVYETRESERQKYQNKGRKDLKNVEKQVHKKKNGIKNNEDVTPVEPSVVIKEEPMEFDPEPSTSADIVIQEKGDAVPVQLALVVEEEPIEFDPEPSASADIAIKDEFIFCSEQYTGSCVHVPSSSDPTSHVTLSVACLGSGQNRDNSH</sequence>
<feature type="region of interest" description="Disordered" evidence="1">
    <location>
        <begin position="1"/>
        <end position="20"/>
    </location>
</feature>